<dbReference type="EMBL" id="WBZC01000010">
    <property type="protein sequence ID" value="KAB3537411.1"/>
    <property type="molecule type" value="Genomic_DNA"/>
</dbReference>
<reference evidence="4 5" key="1">
    <citation type="submission" date="2019-10" db="EMBL/GenBank/DDBJ databases">
        <title>Alkaliphilus serpentinus sp. nov. and Alkaliphilus pronyensis sp. nov., two novel anaerobic alkaliphilic species isolated from the serpentinized-hosted hydrothermal field of the Prony Bay (New Caledonia).</title>
        <authorList>
            <person name="Postec A."/>
        </authorList>
    </citation>
    <scope>NUCLEOTIDE SEQUENCE [LARGE SCALE GENOMIC DNA]</scope>
    <source>
        <strain evidence="4 5">LacV</strain>
    </source>
</reference>
<dbReference type="PANTHER" id="PTHR31157:SF1">
    <property type="entry name" value="SCP DOMAIN-CONTAINING PROTEIN"/>
    <property type="match status" value="1"/>
</dbReference>
<feature type="compositionally biased region" description="Pro residues" evidence="1">
    <location>
        <begin position="66"/>
        <end position="132"/>
    </location>
</feature>
<dbReference type="CDD" id="cd05379">
    <property type="entry name" value="CAP_bacterial"/>
    <property type="match status" value="1"/>
</dbReference>
<dbReference type="SUPFAM" id="SSF55797">
    <property type="entry name" value="PR-1-like"/>
    <property type="match status" value="1"/>
</dbReference>
<keyword evidence="2" id="KW-0732">Signal</keyword>
<dbReference type="InterPro" id="IPR035940">
    <property type="entry name" value="CAP_sf"/>
</dbReference>
<dbReference type="Gene3D" id="3.40.33.10">
    <property type="entry name" value="CAP"/>
    <property type="match status" value="1"/>
</dbReference>
<proteinExistence type="predicted"/>
<dbReference type="OrthoDB" id="9783944at2"/>
<dbReference type="InterPro" id="IPR014258">
    <property type="entry name" value="CAP_domain_YkwD-like"/>
</dbReference>
<dbReference type="Pfam" id="PF00188">
    <property type="entry name" value="CAP"/>
    <property type="match status" value="1"/>
</dbReference>
<name>A0A6I0F3C3_9FIRM</name>
<evidence type="ECO:0000313" key="5">
    <source>
        <dbReference type="Proteomes" id="UP000432715"/>
    </source>
</evidence>
<evidence type="ECO:0000313" key="4">
    <source>
        <dbReference type="EMBL" id="KAB3537411.1"/>
    </source>
</evidence>
<evidence type="ECO:0000259" key="3">
    <source>
        <dbReference type="Pfam" id="PF00188"/>
    </source>
</evidence>
<dbReference type="InterPro" id="IPR014044">
    <property type="entry name" value="CAP_dom"/>
</dbReference>
<dbReference type="NCBIfam" id="TIGR02909">
    <property type="entry name" value="spore_YkwD"/>
    <property type="match status" value="1"/>
</dbReference>
<evidence type="ECO:0000256" key="2">
    <source>
        <dbReference type="SAM" id="SignalP"/>
    </source>
</evidence>
<evidence type="ECO:0000256" key="1">
    <source>
        <dbReference type="SAM" id="MobiDB-lite"/>
    </source>
</evidence>
<feature type="domain" description="SCP" evidence="3">
    <location>
        <begin position="151"/>
        <end position="258"/>
    </location>
</feature>
<accession>A0A6I0F3C3</accession>
<feature type="signal peptide" evidence="2">
    <location>
        <begin position="1"/>
        <end position="17"/>
    </location>
</feature>
<protein>
    <recommendedName>
        <fullName evidence="3">SCP domain-containing protein</fullName>
    </recommendedName>
</protein>
<feature type="chain" id="PRO_5038863511" description="SCP domain-containing protein" evidence="2">
    <location>
        <begin position="18"/>
        <end position="263"/>
    </location>
</feature>
<keyword evidence="5" id="KW-1185">Reference proteome</keyword>
<dbReference type="PANTHER" id="PTHR31157">
    <property type="entry name" value="SCP DOMAIN-CONTAINING PROTEIN"/>
    <property type="match status" value="1"/>
</dbReference>
<organism evidence="4 5">
    <name type="scientific">Alkaliphilus pronyensis</name>
    <dbReference type="NCBI Taxonomy" id="1482732"/>
    <lineage>
        <taxon>Bacteria</taxon>
        <taxon>Bacillati</taxon>
        <taxon>Bacillota</taxon>
        <taxon>Clostridia</taxon>
        <taxon>Peptostreptococcales</taxon>
        <taxon>Natronincolaceae</taxon>
        <taxon>Alkaliphilus</taxon>
    </lineage>
</organism>
<feature type="region of interest" description="Disordered" evidence="1">
    <location>
        <begin position="63"/>
        <end position="139"/>
    </location>
</feature>
<dbReference type="AlphaFoldDB" id="A0A6I0F3C3"/>
<sequence>MALVIALFLTATLPVSGASDYKECNQVRFISVGNLRTVFSFNMRGLNINTRFNNVINRWGKFQPVTPMPQPEPTPTPAPAPTPEPTPAPAPEPTPAPAPEPTPAPTPEPAPAPTPEPAPAPTPEPAPAPTPEEPVENERHSLTANEIKMIELVNSEREKAGVTPLKIDVDLSYVARVKSKDMHDNKYFSHQSPTYGSPFDMMRDFGIQFRGAGENIAMHSSVESAHNALMNSDGHRKNILNPSFTHIGIGIHNGYYTQMFITK</sequence>
<gene>
    <name evidence="4" type="ORF">F8154_03295</name>
</gene>
<comment type="caution">
    <text evidence="4">The sequence shown here is derived from an EMBL/GenBank/DDBJ whole genome shotgun (WGS) entry which is preliminary data.</text>
</comment>
<dbReference type="Proteomes" id="UP000432715">
    <property type="component" value="Unassembled WGS sequence"/>
</dbReference>